<dbReference type="RefSeq" id="XP_025356074.1">
    <property type="nucleotide sequence ID" value="XM_025497288.1"/>
</dbReference>
<dbReference type="InParanoid" id="A0A316VDX5"/>
<evidence type="ECO:0000256" key="7">
    <source>
        <dbReference type="ARBA" id="ARBA00023235"/>
    </source>
</evidence>
<dbReference type="NCBIfam" id="TIGR01126">
    <property type="entry name" value="pdi_dom"/>
    <property type="match status" value="1"/>
</dbReference>
<dbReference type="InterPro" id="IPR036356">
    <property type="entry name" value="ERp29_C_sf"/>
</dbReference>
<comment type="catalytic activity">
    <reaction evidence="1">
        <text>Catalyzes the rearrangement of -S-S- bonds in proteins.</text>
        <dbReference type="EC" id="5.3.4.1"/>
    </reaction>
</comment>
<dbReference type="EC" id="5.3.4.1" evidence="3"/>
<dbReference type="PRINTS" id="PR00421">
    <property type="entry name" value="THIOREDOXIN"/>
</dbReference>
<evidence type="ECO:0000256" key="1">
    <source>
        <dbReference type="ARBA" id="ARBA00001182"/>
    </source>
</evidence>
<keyword evidence="5" id="KW-0677">Repeat</keyword>
<keyword evidence="7" id="KW-0413">Isomerase</keyword>
<comment type="similarity">
    <text evidence="2 9">Belongs to the protein disulfide isomerase family.</text>
</comment>
<feature type="signal peptide" evidence="10">
    <location>
        <begin position="1"/>
        <end position="21"/>
    </location>
</feature>
<dbReference type="EMBL" id="KZ819603">
    <property type="protein sequence ID" value="PWN35772.1"/>
    <property type="molecule type" value="Genomic_DNA"/>
</dbReference>
<evidence type="ECO:0000313" key="13">
    <source>
        <dbReference type="Proteomes" id="UP000245771"/>
    </source>
</evidence>
<dbReference type="Pfam" id="PF00085">
    <property type="entry name" value="Thioredoxin"/>
    <property type="match status" value="2"/>
</dbReference>
<evidence type="ECO:0000256" key="6">
    <source>
        <dbReference type="ARBA" id="ARBA00023157"/>
    </source>
</evidence>
<evidence type="ECO:0000256" key="2">
    <source>
        <dbReference type="ARBA" id="ARBA00006347"/>
    </source>
</evidence>
<keyword evidence="13" id="KW-1185">Reference proteome</keyword>
<dbReference type="GO" id="GO:0003756">
    <property type="term" value="F:protein disulfide isomerase activity"/>
    <property type="evidence" value="ECO:0007669"/>
    <property type="project" value="UniProtKB-EC"/>
</dbReference>
<dbReference type="PANTHER" id="PTHR45672:SF11">
    <property type="entry name" value="PROTEIN DISULFIDE-ISOMERASE C17H9.14C"/>
    <property type="match status" value="1"/>
</dbReference>
<dbReference type="AlphaFoldDB" id="A0A316VDX5"/>
<dbReference type="Gene3D" id="1.20.1150.12">
    <property type="entry name" value="Endoplasmic reticulum resident protein 29, C-terminal domain"/>
    <property type="match status" value="1"/>
</dbReference>
<evidence type="ECO:0000256" key="3">
    <source>
        <dbReference type="ARBA" id="ARBA00012723"/>
    </source>
</evidence>
<reference evidence="12 13" key="1">
    <citation type="journal article" date="2018" name="Mol. Biol. Evol.">
        <title>Broad Genomic Sampling Reveals a Smut Pathogenic Ancestry of the Fungal Clade Ustilaginomycotina.</title>
        <authorList>
            <person name="Kijpornyongpan T."/>
            <person name="Mondo S.J."/>
            <person name="Barry K."/>
            <person name="Sandor L."/>
            <person name="Lee J."/>
            <person name="Lipzen A."/>
            <person name="Pangilinan J."/>
            <person name="LaButti K."/>
            <person name="Hainaut M."/>
            <person name="Henrissat B."/>
            <person name="Grigoriev I.V."/>
            <person name="Spatafora J.W."/>
            <person name="Aime M.C."/>
        </authorList>
    </citation>
    <scope>NUCLEOTIDE SEQUENCE [LARGE SCALE GENOMIC DNA]</scope>
    <source>
        <strain evidence="12 13">MCA 3882</strain>
    </source>
</reference>
<dbReference type="OrthoDB" id="10264505at2759"/>
<organism evidence="12 13">
    <name type="scientific">Meira miltonrushii</name>
    <dbReference type="NCBI Taxonomy" id="1280837"/>
    <lineage>
        <taxon>Eukaryota</taxon>
        <taxon>Fungi</taxon>
        <taxon>Dikarya</taxon>
        <taxon>Basidiomycota</taxon>
        <taxon>Ustilaginomycotina</taxon>
        <taxon>Exobasidiomycetes</taxon>
        <taxon>Exobasidiales</taxon>
        <taxon>Brachybasidiaceae</taxon>
        <taxon>Meira</taxon>
    </lineage>
</organism>
<dbReference type="InterPro" id="IPR036249">
    <property type="entry name" value="Thioredoxin-like_sf"/>
</dbReference>
<proteinExistence type="inferred from homology"/>
<dbReference type="FunCoup" id="A0A316VDX5">
    <property type="interactions" value="174"/>
</dbReference>
<sequence>MMRNTYLLALLLFAFIANALAGAASSSVLDLTKTADFEATVGKQKGALVEFFAPWCGHCKKLAPTYEELGDAFASKKDSIVIAKVDADANRELGQRFGVRGFPTLMWFKPNSLEPETYDGARDLTNLKKYVEEQSGKRAQNKPAVPSKAVQLDSNNFNSIVKDSNKHVFVEFYAPWCGFCKKVAPVIERVAAAFENEDDCVVAQMDADNAANREFLTANNIEVSGYPTFRTYPKTKKDTPEKFQQTADMDETEAKMIEHINSHCFTHRIVGGGLSDLAGRIPLLDTLASRFYVSDPKKDERKNIVEETKSFVERVSKSTNASDAKNAAAAYYIKVMDKTMDEPSYLERETKRLASLMKKHTEGTSVLVARKYDDLKRRSNILASFAKKEMSEKAREAAEKITKGKDEL</sequence>
<protein>
    <recommendedName>
        <fullName evidence="3">protein disulfide-isomerase</fullName>
        <ecNumber evidence="3">5.3.4.1</ecNumber>
    </recommendedName>
</protein>
<dbReference type="GO" id="GO:0006457">
    <property type="term" value="P:protein folding"/>
    <property type="evidence" value="ECO:0007669"/>
    <property type="project" value="TreeGrafter"/>
</dbReference>
<dbReference type="PANTHER" id="PTHR45672">
    <property type="entry name" value="PROTEIN DISULFIDE-ISOMERASE C17H9.14C-RELATED"/>
    <property type="match status" value="1"/>
</dbReference>
<dbReference type="PROSITE" id="PS51352">
    <property type="entry name" value="THIOREDOXIN_2"/>
    <property type="match status" value="2"/>
</dbReference>
<dbReference type="InterPro" id="IPR013766">
    <property type="entry name" value="Thioredoxin_domain"/>
</dbReference>
<gene>
    <name evidence="12" type="ORF">FA14DRAFT_145758</name>
</gene>
<feature type="chain" id="PRO_5016303393" description="protein disulfide-isomerase" evidence="10">
    <location>
        <begin position="22"/>
        <end position="408"/>
    </location>
</feature>
<dbReference type="PROSITE" id="PS00194">
    <property type="entry name" value="THIOREDOXIN_1"/>
    <property type="match status" value="1"/>
</dbReference>
<evidence type="ECO:0000256" key="9">
    <source>
        <dbReference type="RuleBase" id="RU004208"/>
    </source>
</evidence>
<dbReference type="Gene3D" id="3.40.30.10">
    <property type="entry name" value="Glutaredoxin"/>
    <property type="match status" value="2"/>
</dbReference>
<dbReference type="InterPro" id="IPR017937">
    <property type="entry name" value="Thioredoxin_CS"/>
</dbReference>
<dbReference type="Pfam" id="PF07749">
    <property type="entry name" value="ERp29"/>
    <property type="match status" value="1"/>
</dbReference>
<dbReference type="SUPFAM" id="SSF52833">
    <property type="entry name" value="Thioredoxin-like"/>
    <property type="match status" value="2"/>
</dbReference>
<keyword evidence="6" id="KW-1015">Disulfide bond</keyword>
<feature type="domain" description="Thioredoxin" evidence="11">
    <location>
        <begin position="6"/>
        <end position="136"/>
    </location>
</feature>
<dbReference type="Proteomes" id="UP000245771">
    <property type="component" value="Unassembled WGS sequence"/>
</dbReference>
<dbReference type="InterPro" id="IPR005788">
    <property type="entry name" value="PDI_thioredoxin-like_dom"/>
</dbReference>
<evidence type="ECO:0000313" key="12">
    <source>
        <dbReference type="EMBL" id="PWN35772.1"/>
    </source>
</evidence>
<accession>A0A316VDX5</accession>
<evidence type="ECO:0000256" key="8">
    <source>
        <dbReference type="ARBA" id="ARBA00023284"/>
    </source>
</evidence>
<dbReference type="CDD" id="cd02998">
    <property type="entry name" value="PDI_a_ERp38"/>
    <property type="match status" value="1"/>
</dbReference>
<dbReference type="GeneID" id="37019069"/>
<keyword evidence="4 10" id="KW-0732">Signal</keyword>
<dbReference type="STRING" id="1280837.A0A316VDX5"/>
<feature type="domain" description="Thioredoxin" evidence="11">
    <location>
        <begin position="138"/>
        <end position="261"/>
    </location>
</feature>
<evidence type="ECO:0000256" key="5">
    <source>
        <dbReference type="ARBA" id="ARBA00022737"/>
    </source>
</evidence>
<evidence type="ECO:0000256" key="4">
    <source>
        <dbReference type="ARBA" id="ARBA00022729"/>
    </source>
</evidence>
<dbReference type="SUPFAM" id="SSF47933">
    <property type="entry name" value="ERP29 C domain-like"/>
    <property type="match status" value="1"/>
</dbReference>
<dbReference type="GO" id="GO:0005783">
    <property type="term" value="C:endoplasmic reticulum"/>
    <property type="evidence" value="ECO:0007669"/>
    <property type="project" value="InterPro"/>
</dbReference>
<dbReference type="InterPro" id="IPR051063">
    <property type="entry name" value="PDI"/>
</dbReference>
<evidence type="ECO:0000256" key="10">
    <source>
        <dbReference type="SAM" id="SignalP"/>
    </source>
</evidence>
<keyword evidence="8" id="KW-0676">Redox-active center</keyword>
<dbReference type="InterPro" id="IPR011679">
    <property type="entry name" value="ERp29_C"/>
</dbReference>
<name>A0A316VDX5_9BASI</name>
<evidence type="ECO:0000259" key="11">
    <source>
        <dbReference type="PROSITE" id="PS51352"/>
    </source>
</evidence>